<evidence type="ECO:0000256" key="1">
    <source>
        <dbReference type="ARBA" id="ARBA00008857"/>
    </source>
</evidence>
<reference evidence="6 7" key="1">
    <citation type="submission" date="2018-09" db="EMBL/GenBank/DDBJ databases">
        <title>Genome sequencing of strain 1JSPR-7.</title>
        <authorList>
            <person name="Heo J."/>
            <person name="Kim S.-J."/>
            <person name="Kwon S.-W."/>
        </authorList>
    </citation>
    <scope>NUCLEOTIDE SEQUENCE [LARGE SCALE GENOMIC DNA]</scope>
    <source>
        <strain evidence="6 7">1JSPR-7</strain>
    </source>
</reference>
<dbReference type="CDD" id="cd01189">
    <property type="entry name" value="INT_ICEBs1_C_like"/>
    <property type="match status" value="1"/>
</dbReference>
<dbReference type="InterPro" id="IPR002104">
    <property type="entry name" value="Integrase_catalytic"/>
</dbReference>
<evidence type="ECO:0000256" key="3">
    <source>
        <dbReference type="ARBA" id="ARBA00023125"/>
    </source>
</evidence>
<keyword evidence="3" id="KW-0238">DNA-binding</keyword>
<dbReference type="Gene3D" id="1.10.150.130">
    <property type="match status" value="1"/>
</dbReference>
<dbReference type="RefSeq" id="WP_120773044.1">
    <property type="nucleotide sequence ID" value="NZ_CP032627.1"/>
</dbReference>
<evidence type="ECO:0000256" key="2">
    <source>
        <dbReference type="ARBA" id="ARBA00022908"/>
    </source>
</evidence>
<dbReference type="KEGG" id="lact:D7I46_11795"/>
<dbReference type="PROSITE" id="PS51898">
    <property type="entry name" value="TYR_RECOMBINASE"/>
    <property type="match status" value="1"/>
</dbReference>
<dbReference type="InterPro" id="IPR011010">
    <property type="entry name" value="DNA_brk_join_enz"/>
</dbReference>
<protein>
    <submittedName>
        <fullName evidence="6">Site-specific integrase</fullName>
    </submittedName>
</protein>
<dbReference type="GO" id="GO:0015074">
    <property type="term" value="P:DNA integration"/>
    <property type="evidence" value="ECO:0007669"/>
    <property type="project" value="UniProtKB-KW"/>
</dbReference>
<dbReference type="OrthoDB" id="9803188at2"/>
<dbReference type="Pfam" id="PF00589">
    <property type="entry name" value="Phage_integrase"/>
    <property type="match status" value="1"/>
</dbReference>
<dbReference type="InterPro" id="IPR013762">
    <property type="entry name" value="Integrase-like_cat_sf"/>
</dbReference>
<dbReference type="Proteomes" id="UP000269374">
    <property type="component" value="Chromosome"/>
</dbReference>
<sequence length="386" mass="45202">MWIEQKSTIDKKNKDKIIIKYLFREKFVDNLTEKERTVSITFDKNTRETRTKAQKILLSKISKLQQDDTRALTPITFGELVTEWLDFYNKQVRSSTAYTVKGNVKLILEMVDKDTVATKITTQFLRKKFEKVMLGDRDISINYARSIRTRLKSIFEYGIDHHYLKENPIDRLKMPKKKKEIQAITEFFLEENELSDLMEYLENHNQRYFLFCQWLYLNGLRFGEGAAMLKSDVIINDDRSYCKVTGTLDYAGKKKETQAKSNQTKTAAGMREVELNSQAIKVFQEACKLSPNSNFIFTTSNNTPFDIAALNTYFRTHKERMGIDKNKRISTHIFRHTHVSKLAELDIPLHIIQRRVGHSSESVTREIYLHVTAKAKDKTRKLLELL</sequence>
<feature type="domain" description="Tyr recombinase" evidence="5">
    <location>
        <begin position="183"/>
        <end position="381"/>
    </location>
</feature>
<name>A0A387BCR8_9LACT</name>
<keyword evidence="2" id="KW-0229">DNA integration</keyword>
<dbReference type="EMBL" id="CP032627">
    <property type="protein sequence ID" value="AYG01675.1"/>
    <property type="molecule type" value="Genomic_DNA"/>
</dbReference>
<gene>
    <name evidence="6" type="ORF">D7I46_11795</name>
</gene>
<dbReference type="GO" id="GO:0003677">
    <property type="term" value="F:DNA binding"/>
    <property type="evidence" value="ECO:0007669"/>
    <property type="project" value="UniProtKB-KW"/>
</dbReference>
<accession>A0A387BCR8</accession>
<dbReference type="InterPro" id="IPR010998">
    <property type="entry name" value="Integrase_recombinase_N"/>
</dbReference>
<organism evidence="6 7">
    <name type="scientific">Lactococcus allomyrinae</name>
    <dbReference type="NCBI Taxonomy" id="2419773"/>
    <lineage>
        <taxon>Bacteria</taxon>
        <taxon>Bacillati</taxon>
        <taxon>Bacillota</taxon>
        <taxon>Bacilli</taxon>
        <taxon>Lactobacillales</taxon>
        <taxon>Streptococcaceae</taxon>
        <taxon>Lactococcus</taxon>
    </lineage>
</organism>
<evidence type="ECO:0000313" key="7">
    <source>
        <dbReference type="Proteomes" id="UP000269374"/>
    </source>
</evidence>
<evidence type="ECO:0000256" key="4">
    <source>
        <dbReference type="ARBA" id="ARBA00023172"/>
    </source>
</evidence>
<keyword evidence="4" id="KW-0233">DNA recombination</keyword>
<dbReference type="PANTHER" id="PTHR30629">
    <property type="entry name" value="PROPHAGE INTEGRASE"/>
    <property type="match status" value="1"/>
</dbReference>
<dbReference type="Gene3D" id="1.10.443.10">
    <property type="entry name" value="Intergrase catalytic core"/>
    <property type="match status" value="1"/>
</dbReference>
<keyword evidence="7" id="KW-1185">Reference proteome</keyword>
<dbReference type="SUPFAM" id="SSF56349">
    <property type="entry name" value="DNA breaking-rejoining enzymes"/>
    <property type="match status" value="1"/>
</dbReference>
<dbReference type="InterPro" id="IPR050808">
    <property type="entry name" value="Phage_Integrase"/>
</dbReference>
<dbReference type="AlphaFoldDB" id="A0A387BCR8"/>
<dbReference type="PANTHER" id="PTHR30629:SF2">
    <property type="entry name" value="PROPHAGE INTEGRASE INTS-RELATED"/>
    <property type="match status" value="1"/>
</dbReference>
<evidence type="ECO:0000259" key="5">
    <source>
        <dbReference type="PROSITE" id="PS51898"/>
    </source>
</evidence>
<comment type="similarity">
    <text evidence="1">Belongs to the 'phage' integrase family.</text>
</comment>
<proteinExistence type="inferred from homology"/>
<dbReference type="GO" id="GO:0006310">
    <property type="term" value="P:DNA recombination"/>
    <property type="evidence" value="ECO:0007669"/>
    <property type="project" value="UniProtKB-KW"/>
</dbReference>
<evidence type="ECO:0000313" key="6">
    <source>
        <dbReference type="EMBL" id="AYG01675.1"/>
    </source>
</evidence>